<dbReference type="STRING" id="479432.Sros_3664"/>
<dbReference type="SUPFAM" id="SSF51182">
    <property type="entry name" value="RmlC-like cupins"/>
    <property type="match status" value="1"/>
</dbReference>
<dbReference type="Pfam" id="PF07883">
    <property type="entry name" value="Cupin_2"/>
    <property type="match status" value="2"/>
</dbReference>
<dbReference type="PANTHER" id="PTHR40112:SF1">
    <property type="entry name" value="H2HPP ISOMERASE"/>
    <property type="match status" value="1"/>
</dbReference>
<keyword evidence="3" id="KW-1185">Reference proteome</keyword>
<dbReference type="CDD" id="cd10547">
    <property type="entry name" value="cupin_BacB_C"/>
    <property type="match status" value="1"/>
</dbReference>
<dbReference type="InterPro" id="IPR013096">
    <property type="entry name" value="Cupin_2"/>
</dbReference>
<dbReference type="AlphaFoldDB" id="D2AS66"/>
<feature type="domain" description="Cupin type-2" evidence="1">
    <location>
        <begin position="33"/>
        <end position="98"/>
    </location>
</feature>
<reference evidence="2 3" key="1">
    <citation type="journal article" date="2010" name="Stand. Genomic Sci.">
        <title>Complete genome sequence of Streptosporangium roseum type strain (NI 9100).</title>
        <authorList>
            <person name="Nolan M."/>
            <person name="Sikorski J."/>
            <person name="Jando M."/>
            <person name="Lucas S."/>
            <person name="Lapidus A."/>
            <person name="Glavina Del Rio T."/>
            <person name="Chen F."/>
            <person name="Tice H."/>
            <person name="Pitluck S."/>
            <person name="Cheng J.F."/>
            <person name="Chertkov O."/>
            <person name="Sims D."/>
            <person name="Meincke L."/>
            <person name="Brettin T."/>
            <person name="Han C."/>
            <person name="Detter J.C."/>
            <person name="Bruce D."/>
            <person name="Goodwin L."/>
            <person name="Land M."/>
            <person name="Hauser L."/>
            <person name="Chang Y.J."/>
            <person name="Jeffries C.D."/>
            <person name="Ivanova N."/>
            <person name="Mavromatis K."/>
            <person name="Mikhailova N."/>
            <person name="Chen A."/>
            <person name="Palaniappan K."/>
            <person name="Chain P."/>
            <person name="Rohde M."/>
            <person name="Goker M."/>
            <person name="Bristow J."/>
            <person name="Eisen J.A."/>
            <person name="Markowitz V."/>
            <person name="Hugenholtz P."/>
            <person name="Kyrpides N.C."/>
            <person name="Klenk H.P."/>
        </authorList>
    </citation>
    <scope>NUCLEOTIDE SEQUENCE [LARGE SCALE GENOMIC DNA]</scope>
    <source>
        <strain evidence="3">ATCC 12428 / DSM 43021 / JCM 3005 / NI 9100</strain>
    </source>
</reference>
<dbReference type="Gene3D" id="2.60.120.10">
    <property type="entry name" value="Jelly Rolls"/>
    <property type="match status" value="2"/>
</dbReference>
<proteinExistence type="predicted"/>
<dbReference type="Proteomes" id="UP000002029">
    <property type="component" value="Chromosome"/>
</dbReference>
<name>D2AS66_STRRD</name>
<evidence type="ECO:0000259" key="1">
    <source>
        <dbReference type="Pfam" id="PF07883"/>
    </source>
</evidence>
<evidence type="ECO:0000313" key="3">
    <source>
        <dbReference type="Proteomes" id="UP000002029"/>
    </source>
</evidence>
<dbReference type="InterPro" id="IPR052535">
    <property type="entry name" value="Bacilysin_H2HPP_isomerase"/>
</dbReference>
<dbReference type="InterPro" id="IPR014710">
    <property type="entry name" value="RmlC-like_jellyroll"/>
</dbReference>
<feature type="domain" description="Cupin type-2" evidence="1">
    <location>
        <begin position="140"/>
        <end position="204"/>
    </location>
</feature>
<accession>D2AS66</accession>
<dbReference type="PANTHER" id="PTHR40112">
    <property type="entry name" value="H2HPP ISOMERASE"/>
    <property type="match status" value="1"/>
</dbReference>
<evidence type="ECO:0000313" key="2">
    <source>
        <dbReference type="EMBL" id="ACZ86593.1"/>
    </source>
</evidence>
<sequence length="235" mass="25351">MTVTTMFPQLRSVELAEGVRARAFAAGETLVQVVEIAPGAVLPPHSHDEAQAGILVSGRLTLLIGEEERVMEPLRTAYMIAPGVPHAARNPTSEPTVSIDLKRLVDRPCSSGFIELGDRKKTKLGLFNEFFVGDWFEIMISTLEAGGQMPDHRHRHEQIGYVIGGAAYRMTVGGEEHEHGPGDAYYAAPMVSHSAVNDSAESSLNFVAFIPPRYHRPADDGSPLLASVPTAGEPA</sequence>
<dbReference type="EMBL" id="CP001814">
    <property type="protein sequence ID" value="ACZ86593.1"/>
    <property type="molecule type" value="Genomic_DNA"/>
</dbReference>
<dbReference type="KEGG" id="sro:Sros_3664"/>
<dbReference type="eggNOG" id="COG1917">
    <property type="taxonomic scope" value="Bacteria"/>
</dbReference>
<protein>
    <recommendedName>
        <fullName evidence="1">Cupin type-2 domain-containing protein</fullName>
    </recommendedName>
</protein>
<dbReference type="CDD" id="cd20307">
    <property type="entry name" value="cupin_BacB_N"/>
    <property type="match status" value="1"/>
</dbReference>
<dbReference type="InterPro" id="IPR011051">
    <property type="entry name" value="RmlC_Cupin_sf"/>
</dbReference>
<gene>
    <name evidence="2" type="ordered locus">Sros_3664</name>
</gene>
<dbReference type="RefSeq" id="WP_012890336.1">
    <property type="nucleotide sequence ID" value="NC_013595.1"/>
</dbReference>
<organism evidence="2 3">
    <name type="scientific">Streptosporangium roseum (strain ATCC 12428 / DSM 43021 / JCM 3005 / KCTC 9067 / NCIMB 10171 / NRRL 2505 / NI 9100)</name>
    <dbReference type="NCBI Taxonomy" id="479432"/>
    <lineage>
        <taxon>Bacteria</taxon>
        <taxon>Bacillati</taxon>
        <taxon>Actinomycetota</taxon>
        <taxon>Actinomycetes</taxon>
        <taxon>Streptosporangiales</taxon>
        <taxon>Streptosporangiaceae</taxon>
        <taxon>Streptosporangium</taxon>
    </lineage>
</organism>
<dbReference type="HOGENOM" id="CLU_102966_0_0_11"/>